<dbReference type="CDD" id="cd06423">
    <property type="entry name" value="CESA_like"/>
    <property type="match status" value="1"/>
</dbReference>
<comment type="caution">
    <text evidence="7">The sequence shown here is derived from an EMBL/GenBank/DDBJ whole genome shotgun (WGS) entry which is preliminary data.</text>
</comment>
<comment type="similarity">
    <text evidence="2">Belongs to the glycosyltransferase 2 family.</text>
</comment>
<accession>A0A9X3S3X8</accession>
<proteinExistence type="inferred from homology"/>
<dbReference type="SUPFAM" id="SSF53448">
    <property type="entry name" value="Nucleotide-diphospho-sugar transferases"/>
    <property type="match status" value="2"/>
</dbReference>
<evidence type="ECO:0000313" key="8">
    <source>
        <dbReference type="Proteomes" id="UP001149140"/>
    </source>
</evidence>
<dbReference type="GO" id="GO:0016757">
    <property type="term" value="F:glycosyltransferase activity"/>
    <property type="evidence" value="ECO:0007669"/>
    <property type="project" value="UniProtKB-KW"/>
</dbReference>
<evidence type="ECO:0000256" key="1">
    <source>
        <dbReference type="ARBA" id="ARBA00004776"/>
    </source>
</evidence>
<dbReference type="Pfam" id="PF13641">
    <property type="entry name" value="Glyco_tranf_2_3"/>
    <property type="match status" value="1"/>
</dbReference>
<comment type="pathway">
    <text evidence="1">Cell wall biogenesis; cell wall polysaccharide biosynthesis.</text>
</comment>
<feature type="compositionally biased region" description="Basic and acidic residues" evidence="5">
    <location>
        <begin position="637"/>
        <end position="656"/>
    </location>
</feature>
<evidence type="ECO:0000256" key="2">
    <source>
        <dbReference type="ARBA" id="ARBA00006739"/>
    </source>
</evidence>
<feature type="region of interest" description="Disordered" evidence="5">
    <location>
        <begin position="636"/>
        <end position="662"/>
    </location>
</feature>
<dbReference type="CDD" id="cd00761">
    <property type="entry name" value="Glyco_tranf_GTA_type"/>
    <property type="match status" value="1"/>
</dbReference>
<evidence type="ECO:0000256" key="5">
    <source>
        <dbReference type="SAM" id="MobiDB-lite"/>
    </source>
</evidence>
<keyword evidence="8" id="KW-1185">Reference proteome</keyword>
<dbReference type="Proteomes" id="UP001149140">
    <property type="component" value="Unassembled WGS sequence"/>
</dbReference>
<dbReference type="AlphaFoldDB" id="A0A9X3S3X8"/>
<evidence type="ECO:0000313" key="7">
    <source>
        <dbReference type="EMBL" id="MDA0163877.1"/>
    </source>
</evidence>
<keyword evidence="4 7" id="KW-0808">Transferase</keyword>
<dbReference type="Gene3D" id="3.90.550.10">
    <property type="entry name" value="Spore Coat Polysaccharide Biosynthesis Protein SpsA, Chain A"/>
    <property type="match status" value="2"/>
</dbReference>
<dbReference type="PANTHER" id="PTHR43179">
    <property type="entry name" value="RHAMNOSYLTRANSFERASE WBBL"/>
    <property type="match status" value="1"/>
</dbReference>
<gene>
    <name evidence="7" type="ORF">OM076_26640</name>
</gene>
<protein>
    <submittedName>
        <fullName evidence="7">Glycosyltransferase</fullName>
        <ecNumber evidence="7">2.4.-.-</ecNumber>
    </submittedName>
</protein>
<sequence length="662" mass="72838">MAEPSPTVTVVVTSYRRPHALENCLEGLRAQRHRPDELVVVLHASDEASAIAMERWPEVRVVAVTESGSVAALNAGLKAATGTLVALVDDDAIPVPEWLERIKATFAQDPRIAAVGGRDVVHTSGKILGRDDQGFLGRFRGAPAVGRIQWSGRHIGNHHIGEGAARDVDVLKGANMAFRRDAVAAHGYDERLRGPGAQPHSELSICLPLRRRGLRLVYDPAIVVHHHPAPRPAGDSRVISDHDAVYDWTYNEALQLLDHLTPPRRAAFAAWGLLVGTKRAPGLVSLARHGLAGRRAWTCFRAAQQARRDAWRTHRHTPRQSFALREADPTITVVVTTYRRTRTLGPCLDALAAQTRPPDDVVVVVHASDDESAPFVDARAAEWPQLRRVTVTPPGLVAALNRGLLAATEEIVAFVDDDAIPELDWVERLHSHYVRDGALAGVGGRDVISVDGHIRNRGDEGVLVRTFGPPHVGRIQWFGRMLGNHHIGVGGARDVDVLKGVNMSFRRTDVVAHGFDDRLRGRGVEVHSELSICLPLRRRGLRLLYDPSIVVRHYPQSRGFGREREDVSGEAIRDAAHNEGLQLLDYFSLSQRVVFSLWGFGVGTYDAPGLANLIRHAATGIARPWTRFTSTQSGRLDAWKSHKADRQSRSTQEENQRASALH</sequence>
<evidence type="ECO:0000259" key="6">
    <source>
        <dbReference type="Pfam" id="PF00535"/>
    </source>
</evidence>
<evidence type="ECO:0000256" key="4">
    <source>
        <dbReference type="ARBA" id="ARBA00022679"/>
    </source>
</evidence>
<dbReference type="InterPro" id="IPR029044">
    <property type="entry name" value="Nucleotide-diphossugar_trans"/>
</dbReference>
<reference evidence="7" key="1">
    <citation type="submission" date="2022-10" db="EMBL/GenBank/DDBJ databases">
        <title>The WGS of Solirubrobacter ginsenosidimutans DSM 21036.</title>
        <authorList>
            <person name="Jiang Z."/>
        </authorList>
    </citation>
    <scope>NUCLEOTIDE SEQUENCE</scope>
    <source>
        <strain evidence="7">DSM 21036</strain>
    </source>
</reference>
<dbReference type="InterPro" id="IPR001173">
    <property type="entry name" value="Glyco_trans_2-like"/>
</dbReference>
<dbReference type="PANTHER" id="PTHR43179:SF12">
    <property type="entry name" value="GALACTOFURANOSYLTRANSFERASE GLFT2"/>
    <property type="match status" value="1"/>
</dbReference>
<dbReference type="EMBL" id="JAPDOD010000028">
    <property type="protein sequence ID" value="MDA0163877.1"/>
    <property type="molecule type" value="Genomic_DNA"/>
</dbReference>
<name>A0A9X3S3X8_9ACTN</name>
<evidence type="ECO:0000256" key="3">
    <source>
        <dbReference type="ARBA" id="ARBA00022676"/>
    </source>
</evidence>
<dbReference type="RefSeq" id="WP_270043124.1">
    <property type="nucleotide sequence ID" value="NZ_JAPDOD010000028.1"/>
</dbReference>
<feature type="domain" description="Glycosyltransferase 2-like" evidence="6">
    <location>
        <begin position="332"/>
        <end position="461"/>
    </location>
</feature>
<organism evidence="7 8">
    <name type="scientific">Solirubrobacter ginsenosidimutans</name>
    <dbReference type="NCBI Taxonomy" id="490573"/>
    <lineage>
        <taxon>Bacteria</taxon>
        <taxon>Bacillati</taxon>
        <taxon>Actinomycetota</taxon>
        <taxon>Thermoleophilia</taxon>
        <taxon>Solirubrobacterales</taxon>
        <taxon>Solirubrobacteraceae</taxon>
        <taxon>Solirubrobacter</taxon>
    </lineage>
</organism>
<dbReference type="Pfam" id="PF00535">
    <property type="entry name" value="Glycos_transf_2"/>
    <property type="match status" value="1"/>
</dbReference>
<keyword evidence="3 7" id="KW-0328">Glycosyltransferase</keyword>
<dbReference type="EC" id="2.4.-.-" evidence="7"/>